<organism evidence="8 9">
    <name type="scientific">Candidatus Acetatifactor stercoripullorum</name>
    <dbReference type="NCBI Taxonomy" id="2838414"/>
    <lineage>
        <taxon>Bacteria</taxon>
        <taxon>Bacillati</taxon>
        <taxon>Bacillota</taxon>
        <taxon>Clostridia</taxon>
        <taxon>Lachnospirales</taxon>
        <taxon>Lachnospiraceae</taxon>
        <taxon>Acetatifactor</taxon>
    </lineage>
</organism>
<keyword evidence="3" id="KW-0949">S-adenosyl-L-methionine</keyword>
<protein>
    <submittedName>
        <fullName evidence="8">TIGR01212 family radical SAM protein</fullName>
    </submittedName>
</protein>
<dbReference type="EMBL" id="DXGH01000003">
    <property type="protein sequence ID" value="HIW80033.1"/>
    <property type="molecule type" value="Genomic_DNA"/>
</dbReference>
<dbReference type="PANTHER" id="PTHR11135:SF1">
    <property type="entry name" value="PROTEIN YHCC"/>
    <property type="match status" value="1"/>
</dbReference>
<reference evidence="8" key="1">
    <citation type="journal article" date="2021" name="PeerJ">
        <title>Extensive microbial diversity within the chicken gut microbiome revealed by metagenomics and culture.</title>
        <authorList>
            <person name="Gilroy R."/>
            <person name="Ravi A."/>
            <person name="Getino M."/>
            <person name="Pursley I."/>
            <person name="Horton D.L."/>
            <person name="Alikhan N.F."/>
            <person name="Baker D."/>
            <person name="Gharbi K."/>
            <person name="Hall N."/>
            <person name="Watson M."/>
            <person name="Adriaenssens E.M."/>
            <person name="Foster-Nyarko E."/>
            <person name="Jarju S."/>
            <person name="Secka A."/>
            <person name="Antonio M."/>
            <person name="Oren A."/>
            <person name="Chaudhuri R.R."/>
            <person name="La Ragione R."/>
            <person name="Hildebrand F."/>
            <person name="Pallen M.J."/>
        </authorList>
    </citation>
    <scope>NUCLEOTIDE SEQUENCE</scope>
    <source>
        <strain evidence="8">CHK195-6426</strain>
    </source>
</reference>
<evidence type="ECO:0000256" key="6">
    <source>
        <dbReference type="ARBA" id="ARBA00023014"/>
    </source>
</evidence>
<dbReference type="InterPro" id="IPR058240">
    <property type="entry name" value="rSAM_sf"/>
</dbReference>
<dbReference type="SUPFAM" id="SSF102114">
    <property type="entry name" value="Radical SAM enzymes"/>
    <property type="match status" value="1"/>
</dbReference>
<evidence type="ECO:0000256" key="1">
    <source>
        <dbReference type="ARBA" id="ARBA00001966"/>
    </source>
</evidence>
<dbReference type="Proteomes" id="UP000824265">
    <property type="component" value="Unassembled WGS sequence"/>
</dbReference>
<evidence type="ECO:0000256" key="2">
    <source>
        <dbReference type="ARBA" id="ARBA00022485"/>
    </source>
</evidence>
<dbReference type="InterPro" id="IPR039661">
    <property type="entry name" value="ELP3"/>
</dbReference>
<evidence type="ECO:0000313" key="8">
    <source>
        <dbReference type="EMBL" id="HIW80033.1"/>
    </source>
</evidence>
<dbReference type="InterPro" id="IPR006638">
    <property type="entry name" value="Elp3/MiaA/NifB-like_rSAM"/>
</dbReference>
<sequence>MDTMAQNWYGKPYYSLDAFCKNTFGHKCYKIALNAHLTCPNRDGTLGTRGCIFCSKGGSGDFAVSILGETVEKQLAKGISLLHQKNTGQHFIAYFQAYTNTYGPIEYLRQIYTQALSSPLVCGISIATRPDCLPREVLLLLEELKGRFPEKFIWVELGLQTIHEATAAFIRRGYPLSCFNDALEALHRLQIPVIVHVILGLPGESEEQNLETIRYLNDVRPFGVKLQLLHVLADTDLASLYRKGAFSVLTKEEYLSLTARCLSILSPRIVVHRLTGDGPRDTLIAPRWSCRKRDVLNSLHRLMKEKELWQGKYFSGGN</sequence>
<keyword evidence="5" id="KW-0408">Iron</keyword>
<dbReference type="Pfam" id="PF04055">
    <property type="entry name" value="Radical_SAM"/>
    <property type="match status" value="1"/>
</dbReference>
<dbReference type="SFLD" id="SFLDS00029">
    <property type="entry name" value="Radical_SAM"/>
    <property type="match status" value="1"/>
</dbReference>
<dbReference type="SMART" id="SM00729">
    <property type="entry name" value="Elp3"/>
    <property type="match status" value="1"/>
</dbReference>
<gene>
    <name evidence="8" type="ORF">H9742_00665</name>
</gene>
<comment type="caution">
    <text evidence="8">The sequence shown here is derived from an EMBL/GenBank/DDBJ whole genome shotgun (WGS) entry which is preliminary data.</text>
</comment>
<dbReference type="PROSITE" id="PS51918">
    <property type="entry name" value="RADICAL_SAM"/>
    <property type="match status" value="1"/>
</dbReference>
<reference evidence="8" key="2">
    <citation type="submission" date="2021-04" db="EMBL/GenBank/DDBJ databases">
        <authorList>
            <person name="Gilroy R."/>
        </authorList>
    </citation>
    <scope>NUCLEOTIDE SEQUENCE</scope>
    <source>
        <strain evidence="8">CHK195-6426</strain>
    </source>
</reference>
<evidence type="ECO:0000256" key="5">
    <source>
        <dbReference type="ARBA" id="ARBA00023004"/>
    </source>
</evidence>
<evidence type="ECO:0000256" key="4">
    <source>
        <dbReference type="ARBA" id="ARBA00022723"/>
    </source>
</evidence>
<comment type="cofactor">
    <cofactor evidence="1">
        <name>[4Fe-4S] cluster</name>
        <dbReference type="ChEBI" id="CHEBI:49883"/>
    </cofactor>
</comment>
<evidence type="ECO:0000256" key="3">
    <source>
        <dbReference type="ARBA" id="ARBA00022691"/>
    </source>
</evidence>
<name>A0A9D1R3Y1_9FIRM</name>
<dbReference type="GO" id="GO:0051539">
    <property type="term" value="F:4 iron, 4 sulfur cluster binding"/>
    <property type="evidence" value="ECO:0007669"/>
    <property type="project" value="UniProtKB-KW"/>
</dbReference>
<dbReference type="InterPro" id="IPR005911">
    <property type="entry name" value="YhcC-like"/>
</dbReference>
<dbReference type="Pfam" id="PF16199">
    <property type="entry name" value="Radical_SAM_C"/>
    <property type="match status" value="1"/>
</dbReference>
<dbReference type="SFLD" id="SFLDG01086">
    <property type="entry name" value="elongater_protein-like"/>
    <property type="match status" value="1"/>
</dbReference>
<proteinExistence type="predicted"/>
<dbReference type="InterPro" id="IPR007197">
    <property type="entry name" value="rSAM"/>
</dbReference>
<evidence type="ECO:0000313" key="9">
    <source>
        <dbReference type="Proteomes" id="UP000824265"/>
    </source>
</evidence>
<dbReference type="InterPro" id="IPR032432">
    <property type="entry name" value="Radical_SAM_C"/>
</dbReference>
<keyword evidence="4" id="KW-0479">Metal-binding</keyword>
<dbReference type="GO" id="GO:0003824">
    <property type="term" value="F:catalytic activity"/>
    <property type="evidence" value="ECO:0007669"/>
    <property type="project" value="InterPro"/>
</dbReference>
<accession>A0A9D1R3Y1</accession>
<keyword evidence="2" id="KW-0004">4Fe-4S</keyword>
<dbReference type="PANTHER" id="PTHR11135">
    <property type="entry name" value="HISTONE ACETYLTRANSFERASE-RELATED"/>
    <property type="match status" value="1"/>
</dbReference>
<dbReference type="NCBIfam" id="TIGR01212">
    <property type="entry name" value="TIGR01212 family radical SAM protein"/>
    <property type="match status" value="1"/>
</dbReference>
<dbReference type="InterPro" id="IPR023404">
    <property type="entry name" value="rSAM_horseshoe"/>
</dbReference>
<evidence type="ECO:0000259" key="7">
    <source>
        <dbReference type="PROSITE" id="PS51918"/>
    </source>
</evidence>
<feature type="domain" description="Radical SAM core" evidence="7">
    <location>
        <begin position="23"/>
        <end position="268"/>
    </location>
</feature>
<dbReference type="SFLD" id="SFLDG01091">
    <property type="entry name" value="uncharacterized_CHP01210-like"/>
    <property type="match status" value="1"/>
</dbReference>
<dbReference type="AlphaFoldDB" id="A0A9D1R3Y1"/>
<dbReference type="GO" id="GO:0046872">
    <property type="term" value="F:metal ion binding"/>
    <property type="evidence" value="ECO:0007669"/>
    <property type="project" value="UniProtKB-KW"/>
</dbReference>
<keyword evidence="6" id="KW-0411">Iron-sulfur</keyword>
<dbReference type="Gene3D" id="3.80.30.20">
    <property type="entry name" value="tm_1862 like domain"/>
    <property type="match status" value="1"/>
</dbReference>